<comment type="caution">
    <text evidence="2">The sequence shown here is derived from an EMBL/GenBank/DDBJ whole genome shotgun (WGS) entry which is preliminary data.</text>
</comment>
<evidence type="ECO:0000256" key="1">
    <source>
        <dbReference type="SAM" id="MobiDB-lite"/>
    </source>
</evidence>
<dbReference type="RefSeq" id="WP_220198947.1">
    <property type="nucleotide sequence ID" value="NZ_BNJF01000006.1"/>
</dbReference>
<evidence type="ECO:0000313" key="2">
    <source>
        <dbReference type="EMBL" id="GHO49861.1"/>
    </source>
</evidence>
<evidence type="ECO:0000313" key="3">
    <source>
        <dbReference type="Proteomes" id="UP000612362"/>
    </source>
</evidence>
<protein>
    <submittedName>
        <fullName evidence="2">Uncharacterized protein</fullName>
    </submittedName>
</protein>
<feature type="region of interest" description="Disordered" evidence="1">
    <location>
        <begin position="53"/>
        <end position="77"/>
    </location>
</feature>
<gene>
    <name evidence="2" type="ORF">KSX_80240</name>
</gene>
<dbReference type="AlphaFoldDB" id="A0A8J3I9E6"/>
<reference evidence="2" key="1">
    <citation type="submission" date="2020-10" db="EMBL/GenBank/DDBJ databases">
        <title>Taxonomic study of unclassified bacteria belonging to the class Ktedonobacteria.</title>
        <authorList>
            <person name="Yabe S."/>
            <person name="Wang C.M."/>
            <person name="Zheng Y."/>
            <person name="Sakai Y."/>
            <person name="Cavaletti L."/>
            <person name="Monciardini P."/>
            <person name="Donadio S."/>
        </authorList>
    </citation>
    <scope>NUCLEOTIDE SEQUENCE</scope>
    <source>
        <strain evidence="2">SOSP1-1</strain>
    </source>
</reference>
<sequence length="77" mass="8729">MLFISLVVSYLGGLKNQSTAAIGARCFTPAIRSSRYIPNNVFYIQERIRNREKRQCGKPSEDLDDEDDDWGGEEGDD</sequence>
<organism evidence="2 3">
    <name type="scientific">Ktedonospora formicarum</name>
    <dbReference type="NCBI Taxonomy" id="2778364"/>
    <lineage>
        <taxon>Bacteria</taxon>
        <taxon>Bacillati</taxon>
        <taxon>Chloroflexota</taxon>
        <taxon>Ktedonobacteria</taxon>
        <taxon>Ktedonobacterales</taxon>
        <taxon>Ktedonobacteraceae</taxon>
        <taxon>Ktedonospora</taxon>
    </lineage>
</organism>
<dbReference type="Proteomes" id="UP000612362">
    <property type="component" value="Unassembled WGS sequence"/>
</dbReference>
<keyword evidence="3" id="KW-1185">Reference proteome</keyword>
<accession>A0A8J3I9E6</accession>
<dbReference type="EMBL" id="BNJF01000006">
    <property type="protein sequence ID" value="GHO49861.1"/>
    <property type="molecule type" value="Genomic_DNA"/>
</dbReference>
<name>A0A8J3I9E6_9CHLR</name>
<feature type="compositionally biased region" description="Acidic residues" evidence="1">
    <location>
        <begin position="62"/>
        <end position="77"/>
    </location>
</feature>
<proteinExistence type="predicted"/>